<proteinExistence type="predicted"/>
<dbReference type="Proteomes" id="UP000611629">
    <property type="component" value="Unassembled WGS sequence"/>
</dbReference>
<dbReference type="GO" id="GO:0003677">
    <property type="term" value="F:DNA binding"/>
    <property type="evidence" value="ECO:0007669"/>
    <property type="project" value="InterPro"/>
</dbReference>
<dbReference type="InterPro" id="IPR036388">
    <property type="entry name" value="WH-like_DNA-bd_sf"/>
</dbReference>
<comment type="caution">
    <text evidence="2">The sequence shown here is derived from an EMBL/GenBank/DDBJ whole genome shotgun (WGS) entry which is preliminary data.</text>
</comment>
<organism evidence="2 3">
    <name type="scientific">Sedimentibacter hydroxybenzoicus DSM 7310</name>
    <dbReference type="NCBI Taxonomy" id="1123245"/>
    <lineage>
        <taxon>Bacteria</taxon>
        <taxon>Bacillati</taxon>
        <taxon>Bacillota</taxon>
        <taxon>Tissierellia</taxon>
        <taxon>Sedimentibacter</taxon>
    </lineage>
</organism>
<gene>
    <name evidence="2" type="ORF">HZF24_17410</name>
</gene>
<protein>
    <submittedName>
        <fullName evidence="2">Sigma-70 family RNA polymerase sigma factor</fullName>
    </submittedName>
</protein>
<dbReference type="InterPro" id="IPR014284">
    <property type="entry name" value="RNA_pol_sigma-70_dom"/>
</dbReference>
<dbReference type="NCBIfam" id="TIGR02937">
    <property type="entry name" value="sigma70-ECF"/>
    <property type="match status" value="1"/>
</dbReference>
<keyword evidence="3" id="KW-1185">Reference proteome</keyword>
<dbReference type="SUPFAM" id="SSF88659">
    <property type="entry name" value="Sigma3 and sigma4 domains of RNA polymerase sigma factors"/>
    <property type="match status" value="1"/>
</dbReference>
<name>A0A974BM49_SEDHY</name>
<evidence type="ECO:0000313" key="3">
    <source>
        <dbReference type="Proteomes" id="UP000611629"/>
    </source>
</evidence>
<dbReference type="GO" id="GO:0006352">
    <property type="term" value="P:DNA-templated transcription initiation"/>
    <property type="evidence" value="ECO:0007669"/>
    <property type="project" value="InterPro"/>
</dbReference>
<accession>A0A974BM49</accession>
<feature type="domain" description="RNA polymerase sigma factor 70 region 4 type 2" evidence="1">
    <location>
        <begin position="82"/>
        <end position="134"/>
    </location>
</feature>
<evidence type="ECO:0000313" key="2">
    <source>
        <dbReference type="EMBL" id="NYB75930.1"/>
    </source>
</evidence>
<dbReference type="GO" id="GO:0016987">
    <property type="term" value="F:sigma factor activity"/>
    <property type="evidence" value="ECO:0007669"/>
    <property type="project" value="InterPro"/>
</dbReference>
<dbReference type="Pfam" id="PF08281">
    <property type="entry name" value="Sigma70_r4_2"/>
    <property type="match status" value="1"/>
</dbReference>
<dbReference type="InterPro" id="IPR013324">
    <property type="entry name" value="RNA_pol_sigma_r3/r4-like"/>
</dbReference>
<evidence type="ECO:0000259" key="1">
    <source>
        <dbReference type="Pfam" id="PF08281"/>
    </source>
</evidence>
<dbReference type="AlphaFoldDB" id="A0A974BM49"/>
<dbReference type="InterPro" id="IPR013249">
    <property type="entry name" value="RNA_pol_sigma70_r4_t2"/>
</dbReference>
<dbReference type="RefSeq" id="WP_179239649.1">
    <property type="nucleotide sequence ID" value="NZ_JACBNQ010000033.1"/>
</dbReference>
<reference evidence="2" key="1">
    <citation type="submission" date="2020-07" db="EMBL/GenBank/DDBJ databases">
        <title>Genomic analysis of a strain of Sedimentibacter Hydroxybenzoicus DSM7310.</title>
        <authorList>
            <person name="Ma S."/>
        </authorList>
    </citation>
    <scope>NUCLEOTIDE SEQUENCE</scope>
    <source>
        <strain evidence="2">DSM 7310</strain>
    </source>
</reference>
<sequence>MNIDEDKKQIICYRFDAFYKKAMRYAARNCYRDMKRRQQHEISLDYLMEEYNQEPPSLNDDFTMLPIHRFYIGEIAISIENERLETALLQLPERKRELILLFYFADIREKELAKMYDCSRSNINYHKHRILKQLQQEMERLDHE</sequence>
<dbReference type="EMBL" id="JACBNQ010000033">
    <property type="protein sequence ID" value="NYB75930.1"/>
    <property type="molecule type" value="Genomic_DNA"/>
</dbReference>
<dbReference type="Gene3D" id="1.10.10.10">
    <property type="entry name" value="Winged helix-like DNA-binding domain superfamily/Winged helix DNA-binding domain"/>
    <property type="match status" value="1"/>
</dbReference>